<name>A0A0D0AXR4_9AGAR</name>
<dbReference type="Proteomes" id="UP000053593">
    <property type="component" value="Unassembled WGS sequence"/>
</dbReference>
<accession>A0A0D0AXR4</accession>
<reference evidence="1 2" key="1">
    <citation type="submission" date="2014-04" db="EMBL/GenBank/DDBJ databases">
        <title>Evolutionary Origins and Diversification of the Mycorrhizal Mutualists.</title>
        <authorList>
            <consortium name="DOE Joint Genome Institute"/>
            <consortium name="Mycorrhizal Genomics Consortium"/>
            <person name="Kohler A."/>
            <person name="Kuo A."/>
            <person name="Nagy L.G."/>
            <person name="Floudas D."/>
            <person name="Copeland A."/>
            <person name="Barry K.W."/>
            <person name="Cichocki N."/>
            <person name="Veneault-Fourrey C."/>
            <person name="LaButti K."/>
            <person name="Lindquist E.A."/>
            <person name="Lipzen A."/>
            <person name="Lundell T."/>
            <person name="Morin E."/>
            <person name="Murat C."/>
            <person name="Riley R."/>
            <person name="Ohm R."/>
            <person name="Sun H."/>
            <person name="Tunlid A."/>
            <person name="Henrissat B."/>
            <person name="Grigoriev I.V."/>
            <person name="Hibbett D.S."/>
            <person name="Martin F."/>
        </authorList>
    </citation>
    <scope>NUCLEOTIDE SEQUENCE [LARGE SCALE GENOMIC DNA]</scope>
    <source>
        <strain evidence="1 2">FD-317 M1</strain>
    </source>
</reference>
<organism evidence="1 2">
    <name type="scientific">Collybiopsis luxurians FD-317 M1</name>
    <dbReference type="NCBI Taxonomy" id="944289"/>
    <lineage>
        <taxon>Eukaryota</taxon>
        <taxon>Fungi</taxon>
        <taxon>Dikarya</taxon>
        <taxon>Basidiomycota</taxon>
        <taxon>Agaricomycotina</taxon>
        <taxon>Agaricomycetes</taxon>
        <taxon>Agaricomycetidae</taxon>
        <taxon>Agaricales</taxon>
        <taxon>Marasmiineae</taxon>
        <taxon>Omphalotaceae</taxon>
        <taxon>Collybiopsis</taxon>
        <taxon>Collybiopsis luxurians</taxon>
    </lineage>
</organism>
<feature type="non-terminal residue" evidence="1">
    <location>
        <position position="1"/>
    </location>
</feature>
<evidence type="ECO:0000313" key="1">
    <source>
        <dbReference type="EMBL" id="KIK55405.1"/>
    </source>
</evidence>
<sequence>HPAYAPLHYVLLFPFGEPGWHEQFQLIDPDSGVRKSQRITQTHFAAFCLHPLPMVFPIPIYW</sequence>
<dbReference type="HOGENOM" id="CLU_2910287_0_0_1"/>
<proteinExistence type="predicted"/>
<evidence type="ECO:0000313" key="2">
    <source>
        <dbReference type="Proteomes" id="UP000053593"/>
    </source>
</evidence>
<keyword evidence="2" id="KW-1185">Reference proteome</keyword>
<protein>
    <submittedName>
        <fullName evidence="1">Uncharacterized protein</fullName>
    </submittedName>
</protein>
<dbReference type="OrthoDB" id="2272314at2759"/>
<dbReference type="EMBL" id="KN834806">
    <property type="protein sequence ID" value="KIK55405.1"/>
    <property type="molecule type" value="Genomic_DNA"/>
</dbReference>
<dbReference type="AlphaFoldDB" id="A0A0D0AXR4"/>
<gene>
    <name evidence="1" type="ORF">GYMLUDRAFT_175616</name>
</gene>